<name>A0AAU8J578_9ACTN</name>
<sequence length="135" mass="14293">MLELTMATVTGADAGATAGMAMAESPSEPGAVLRVGRDAGVCRLVTPEDWLFVSRVHLEFRCGPHGEWSVFWLRGSQADPSSEVRVRSDPRGPHEPGLPLAYGGATVLPRGGSGEVVVVDRSGPRSVHVGFYHEA</sequence>
<dbReference type="AlphaFoldDB" id="A0AAU8J578"/>
<evidence type="ECO:0000256" key="1">
    <source>
        <dbReference type="SAM" id="MobiDB-lite"/>
    </source>
</evidence>
<dbReference type="RefSeq" id="WP_353947036.1">
    <property type="nucleotide sequence ID" value="NZ_CP159534.1"/>
</dbReference>
<evidence type="ECO:0008006" key="3">
    <source>
        <dbReference type="Google" id="ProtNLM"/>
    </source>
</evidence>
<feature type="compositionally biased region" description="Basic and acidic residues" evidence="1">
    <location>
        <begin position="82"/>
        <end position="94"/>
    </location>
</feature>
<proteinExistence type="predicted"/>
<evidence type="ECO:0000313" key="2">
    <source>
        <dbReference type="EMBL" id="XCJ75606.1"/>
    </source>
</evidence>
<gene>
    <name evidence="2" type="ORF">ABII15_12240</name>
</gene>
<dbReference type="EMBL" id="CP159534">
    <property type="protein sequence ID" value="XCJ75606.1"/>
    <property type="molecule type" value="Genomic_DNA"/>
</dbReference>
<dbReference type="SUPFAM" id="SSF49879">
    <property type="entry name" value="SMAD/FHA domain"/>
    <property type="match status" value="1"/>
</dbReference>
<protein>
    <recommendedName>
        <fullName evidence="3">FHA domain-containing protein</fullName>
    </recommendedName>
</protein>
<feature type="region of interest" description="Disordered" evidence="1">
    <location>
        <begin position="78"/>
        <end position="99"/>
    </location>
</feature>
<accession>A0AAU8J578</accession>
<dbReference type="InterPro" id="IPR008984">
    <property type="entry name" value="SMAD_FHA_dom_sf"/>
</dbReference>
<dbReference type="KEGG" id="stac:ABII15_12240"/>
<organism evidence="2">
    <name type="scientific">Streptomyces tabacisoli</name>
    <dbReference type="NCBI Taxonomy" id="3156398"/>
    <lineage>
        <taxon>Bacteria</taxon>
        <taxon>Bacillati</taxon>
        <taxon>Actinomycetota</taxon>
        <taxon>Actinomycetes</taxon>
        <taxon>Kitasatosporales</taxon>
        <taxon>Streptomycetaceae</taxon>
        <taxon>Streptomyces</taxon>
    </lineage>
</organism>
<reference evidence="2" key="1">
    <citation type="submission" date="2024-06" db="EMBL/GenBank/DDBJ databases">
        <title>Streptomyces sp. strain HUAS MG91 genome sequences.</title>
        <authorList>
            <person name="Mo P."/>
        </authorList>
    </citation>
    <scope>NUCLEOTIDE SEQUENCE</scope>
    <source>
        <strain evidence="2">HUAS MG91</strain>
    </source>
</reference>